<name>A0A140H8Q9_MANES</name>
<dbReference type="FunFam" id="2.20.25.80:FF:000009">
    <property type="entry name" value="WRKY transcription factor 53"/>
    <property type="match status" value="1"/>
</dbReference>
<dbReference type="GO" id="GO:0010193">
    <property type="term" value="P:response to ozone"/>
    <property type="evidence" value="ECO:0007669"/>
    <property type="project" value="UniProtKB-ARBA"/>
</dbReference>
<dbReference type="GO" id="GO:0003700">
    <property type="term" value="F:DNA-binding transcription factor activity"/>
    <property type="evidence" value="ECO:0000318"/>
    <property type="project" value="GO_Central"/>
</dbReference>
<organism evidence="9">
    <name type="scientific">Manihot esculenta</name>
    <name type="common">Cassava</name>
    <name type="synonym">Jatropha manihot</name>
    <dbReference type="NCBI Taxonomy" id="3983"/>
    <lineage>
        <taxon>Eukaryota</taxon>
        <taxon>Viridiplantae</taxon>
        <taxon>Streptophyta</taxon>
        <taxon>Embryophyta</taxon>
        <taxon>Tracheophyta</taxon>
        <taxon>Spermatophyta</taxon>
        <taxon>Magnoliopsida</taxon>
        <taxon>eudicotyledons</taxon>
        <taxon>Gunneridae</taxon>
        <taxon>Pentapetalae</taxon>
        <taxon>rosids</taxon>
        <taxon>fabids</taxon>
        <taxon>Malpighiales</taxon>
        <taxon>Euphorbiaceae</taxon>
        <taxon>Crotonoideae</taxon>
        <taxon>Manihoteae</taxon>
        <taxon>Manihot</taxon>
    </lineage>
</organism>
<dbReference type="GO" id="GO:0009751">
    <property type="term" value="P:response to salicylic acid"/>
    <property type="evidence" value="ECO:0007669"/>
    <property type="project" value="UniProtKB-ARBA"/>
</dbReference>
<dbReference type="SMR" id="A0A140H8Q9"/>
<proteinExistence type="evidence at transcript level"/>
<dbReference type="Proteomes" id="UP000091857">
    <property type="component" value="Chromosome 1"/>
</dbReference>
<evidence type="ECO:0000256" key="3">
    <source>
        <dbReference type="ARBA" id="ARBA00023125"/>
    </source>
</evidence>
<feature type="domain" description="WRKY" evidence="8">
    <location>
        <begin position="123"/>
        <end position="186"/>
    </location>
</feature>
<evidence type="ECO:0000313" key="10">
    <source>
        <dbReference type="EMBL" id="OAY62247.1"/>
    </source>
</evidence>
<dbReference type="InterPro" id="IPR044810">
    <property type="entry name" value="WRKY_plant"/>
</dbReference>
<evidence type="ECO:0000256" key="2">
    <source>
        <dbReference type="ARBA" id="ARBA00023015"/>
    </source>
</evidence>
<evidence type="ECO:0000259" key="8">
    <source>
        <dbReference type="PROSITE" id="PS50811"/>
    </source>
</evidence>
<dbReference type="PANTHER" id="PTHR32096:SF133">
    <property type="entry name" value="WRKY TRANSCRIPTION FACTOR 41-RELATED"/>
    <property type="match status" value="1"/>
</dbReference>
<dbReference type="GO" id="GO:0005634">
    <property type="term" value="C:nucleus"/>
    <property type="evidence" value="ECO:0000318"/>
    <property type="project" value="GO_Central"/>
</dbReference>
<evidence type="ECO:0000256" key="5">
    <source>
        <dbReference type="ARBA" id="ARBA00023242"/>
    </source>
</evidence>
<evidence type="ECO:0000313" key="9">
    <source>
        <dbReference type="EMBL" id="AMO00423.1"/>
    </source>
</evidence>
<sequence length="343" mass="38351">MEKAMDLEQRTLTVVAELIQGKGLAEHLRKHFNSISSPETRQFFVEKILSSYDKALSMLNWDASCVVEIKPAISALESPHCYANISPRSDVSDQDCKDHRDVYKKRKTESRWTEQVKICSGTGLEGPLGDGYSWRKYGQKDILGANFPRGYYRCTHRNSQGCLATKQIQKSDQDPKIYEVTYRGRHTCFQASHLAATSSSTSLKNAKTKQDSYSCGAEQPEQKPKPLNDLSFNSTGVKSQDLDIVEDIFPLFSFPDSSTGNENEENDFLGSLSPALISSSTSDSSYFALSSCHMNNSEIEARTLESDSTQNSASNSPIRYWDISLDDIDFDTNFPLENSSVFA</sequence>
<feature type="region of interest" description="Disordered" evidence="7">
    <location>
        <begin position="200"/>
        <end position="233"/>
    </location>
</feature>
<evidence type="ECO:0000256" key="6">
    <source>
        <dbReference type="ARBA" id="ARBA00060850"/>
    </source>
</evidence>
<keyword evidence="11" id="KW-1185">Reference proteome</keyword>
<evidence type="ECO:0000256" key="1">
    <source>
        <dbReference type="ARBA" id="ARBA00004123"/>
    </source>
</evidence>
<comment type="subcellular location">
    <subcellularLocation>
        <location evidence="1">Nucleus</location>
    </subcellularLocation>
</comment>
<dbReference type="InterPro" id="IPR036576">
    <property type="entry name" value="WRKY_dom_sf"/>
</dbReference>
<dbReference type="GO" id="GO:0042542">
    <property type="term" value="P:response to hydrogen peroxide"/>
    <property type="evidence" value="ECO:0007669"/>
    <property type="project" value="UniProtKB-ARBA"/>
</dbReference>
<reference evidence="9" key="1">
    <citation type="journal article" date="2016" name="Front. Plant Sci.">
        <title>Genome-Wide Identification and Expression Analysis of the WRKY Gene Family in Cassava.</title>
        <authorList>
            <person name="Wei Y."/>
            <person name="Shi H."/>
            <person name="Xia Z."/>
            <person name="Tie W."/>
            <person name="Ding Z."/>
            <person name="Yan Y."/>
            <person name="Wang W."/>
            <person name="Hu W."/>
            <person name="Li K."/>
        </authorList>
    </citation>
    <scope>NUCLEOTIDE SEQUENCE</scope>
</reference>
<dbReference type="SUPFAM" id="SSF118290">
    <property type="entry name" value="WRKY DNA-binding domain"/>
    <property type="match status" value="1"/>
</dbReference>
<evidence type="ECO:0000313" key="11">
    <source>
        <dbReference type="Proteomes" id="UP000091857"/>
    </source>
</evidence>
<dbReference type="InterPro" id="IPR003657">
    <property type="entry name" value="WRKY_dom"/>
</dbReference>
<keyword evidence="3" id="KW-0238">DNA-binding</keyword>
<dbReference type="PANTHER" id="PTHR32096">
    <property type="entry name" value="WRKY TRANSCRIPTION FACTOR 30-RELATED-RELATED"/>
    <property type="match status" value="1"/>
</dbReference>
<evidence type="ECO:0000256" key="4">
    <source>
        <dbReference type="ARBA" id="ARBA00023163"/>
    </source>
</evidence>
<dbReference type="SMART" id="SM00774">
    <property type="entry name" value="WRKY"/>
    <property type="match status" value="1"/>
</dbReference>
<evidence type="ECO:0000256" key="7">
    <source>
        <dbReference type="SAM" id="MobiDB-lite"/>
    </source>
</evidence>
<dbReference type="PROSITE" id="PS50811">
    <property type="entry name" value="WRKY"/>
    <property type="match status" value="1"/>
</dbReference>
<gene>
    <name evidence="10" type="ORF">MANES_01G253400</name>
</gene>
<comment type="similarity">
    <text evidence="6">Belongs to the WRKY group III family.</text>
</comment>
<dbReference type="EMBL" id="CM004387">
    <property type="protein sequence ID" value="OAY62247.1"/>
    <property type="molecule type" value="Genomic_DNA"/>
</dbReference>
<dbReference type="Pfam" id="PF03106">
    <property type="entry name" value="WRKY"/>
    <property type="match status" value="1"/>
</dbReference>
<keyword evidence="4" id="KW-0804">Transcription</keyword>
<dbReference type="EMBL" id="KT827630">
    <property type="protein sequence ID" value="AMO00423.1"/>
    <property type="molecule type" value="mRNA"/>
</dbReference>
<keyword evidence="2" id="KW-0805">Transcription regulation</keyword>
<dbReference type="GO" id="GO:0000976">
    <property type="term" value="F:transcription cis-regulatory region binding"/>
    <property type="evidence" value="ECO:0000318"/>
    <property type="project" value="GO_Central"/>
</dbReference>
<dbReference type="GO" id="GO:0006355">
    <property type="term" value="P:regulation of DNA-templated transcription"/>
    <property type="evidence" value="ECO:0000318"/>
    <property type="project" value="GO_Central"/>
</dbReference>
<dbReference type="OMA" id="KGRHSCK"/>
<dbReference type="GO" id="GO:0010150">
    <property type="term" value="P:leaf senescence"/>
    <property type="evidence" value="ECO:0007669"/>
    <property type="project" value="UniProtKB-ARBA"/>
</dbReference>
<accession>A0A140H8Q9</accession>
<dbReference type="AlphaFoldDB" id="A0A140H8Q9"/>
<dbReference type="Gene3D" id="2.20.25.80">
    <property type="entry name" value="WRKY domain"/>
    <property type="match status" value="1"/>
</dbReference>
<reference evidence="10 11" key="2">
    <citation type="submission" date="2016-02" db="EMBL/GenBank/DDBJ databases">
        <title>WGS assembly of Manihot esculenta.</title>
        <authorList>
            <person name="Bredeson J.V."/>
            <person name="Prochnik S.E."/>
            <person name="Lyons J.B."/>
            <person name="Schmutz J."/>
            <person name="Grimwood J."/>
            <person name="Vrebalov J."/>
            <person name="Bart R.S."/>
            <person name="Amuge T."/>
            <person name="Ferguson M.E."/>
            <person name="Green R."/>
            <person name="Putnam N."/>
            <person name="Stites J."/>
            <person name="Rounsley S."/>
            <person name="Rokhsar D.S."/>
        </authorList>
    </citation>
    <scope>NUCLEOTIDE SEQUENCE [LARGE SCALE GENOMIC DNA]</scope>
    <source>
        <strain evidence="11">cv. AM560-2</strain>
        <tissue evidence="10">Leaf</tissue>
    </source>
</reference>
<dbReference type="Gramene" id="Manes.01G253400.1.v8.1">
    <property type="protein sequence ID" value="Manes.01G253400.1.v8.1.CDS"/>
    <property type="gene ID" value="Manes.01G253400.v8.1"/>
</dbReference>
<keyword evidence="5" id="KW-0539">Nucleus</keyword>
<dbReference type="OrthoDB" id="1888929at2759"/>
<protein>
    <submittedName>
        <fullName evidence="9">WRKY transcription factor 55</fullName>
    </submittedName>
</protein>